<feature type="region of interest" description="Disordered" evidence="1">
    <location>
        <begin position="205"/>
        <end position="240"/>
    </location>
</feature>
<dbReference type="Proteomes" id="UP000076761">
    <property type="component" value="Unassembled WGS sequence"/>
</dbReference>
<accession>A0A165TKJ7</accession>
<dbReference type="EMBL" id="KV425565">
    <property type="protein sequence ID" value="KZT26805.1"/>
    <property type="molecule type" value="Genomic_DNA"/>
</dbReference>
<proteinExistence type="predicted"/>
<evidence type="ECO:0000313" key="3">
    <source>
        <dbReference type="Proteomes" id="UP000076761"/>
    </source>
</evidence>
<sequence>MAYEYYQSRGHGWGTDQYEFVPPPRPSFQPQPSWGGYDYFRAHAISPDPSLYDYASNRVRDYPTSGAGYHEAKIWHNRAYSGQVELSQLSPYEIGHAAAYEACRNWRYNNSLYESIGGDYERQREALIGLAMAEATRLWHYSGRALDRGGREAACEAAAATAQAIYDRQNLDDVGPLPLRRRNSYSSFPSADPYDYDYDYDYDPAYPNDGYSPTDPYRPPGRRYSSSSSRPPPIQYASSSSSIGFPPMGAAAPVPIQPSPSAYSLQRRPSFNAGYLSGGVAAMPAVPAYGPVSPTYSPYGSPNPGGFVAPPVQQQPYTVYSGGTGYQVPAGSTVIIQNRSRKHSHRHRRHSTVKY</sequence>
<dbReference type="OrthoDB" id="2802356at2759"/>
<evidence type="ECO:0000256" key="1">
    <source>
        <dbReference type="SAM" id="MobiDB-lite"/>
    </source>
</evidence>
<dbReference type="AlphaFoldDB" id="A0A165TKJ7"/>
<keyword evidence="3" id="KW-1185">Reference proteome</keyword>
<dbReference type="STRING" id="1314782.A0A165TKJ7"/>
<dbReference type="InParanoid" id="A0A165TKJ7"/>
<organism evidence="2 3">
    <name type="scientific">Neolentinus lepideus HHB14362 ss-1</name>
    <dbReference type="NCBI Taxonomy" id="1314782"/>
    <lineage>
        <taxon>Eukaryota</taxon>
        <taxon>Fungi</taxon>
        <taxon>Dikarya</taxon>
        <taxon>Basidiomycota</taxon>
        <taxon>Agaricomycotina</taxon>
        <taxon>Agaricomycetes</taxon>
        <taxon>Gloeophyllales</taxon>
        <taxon>Gloeophyllaceae</taxon>
        <taxon>Neolentinus</taxon>
    </lineage>
</organism>
<evidence type="ECO:0000313" key="2">
    <source>
        <dbReference type="EMBL" id="KZT26805.1"/>
    </source>
</evidence>
<name>A0A165TKJ7_9AGAM</name>
<protein>
    <submittedName>
        <fullName evidence="2">Uncharacterized protein</fullName>
    </submittedName>
</protein>
<reference evidence="2 3" key="1">
    <citation type="journal article" date="2016" name="Mol. Biol. Evol.">
        <title>Comparative Genomics of Early-Diverging Mushroom-Forming Fungi Provides Insights into the Origins of Lignocellulose Decay Capabilities.</title>
        <authorList>
            <person name="Nagy L.G."/>
            <person name="Riley R."/>
            <person name="Tritt A."/>
            <person name="Adam C."/>
            <person name="Daum C."/>
            <person name="Floudas D."/>
            <person name="Sun H."/>
            <person name="Yadav J.S."/>
            <person name="Pangilinan J."/>
            <person name="Larsson K.H."/>
            <person name="Matsuura K."/>
            <person name="Barry K."/>
            <person name="Labutti K."/>
            <person name="Kuo R."/>
            <person name="Ohm R.A."/>
            <person name="Bhattacharya S.S."/>
            <person name="Shirouzu T."/>
            <person name="Yoshinaga Y."/>
            <person name="Martin F.M."/>
            <person name="Grigoriev I.V."/>
            <person name="Hibbett D.S."/>
        </authorList>
    </citation>
    <scope>NUCLEOTIDE SEQUENCE [LARGE SCALE GENOMIC DNA]</scope>
    <source>
        <strain evidence="2 3">HHB14362 ss-1</strain>
    </source>
</reference>
<gene>
    <name evidence="2" type="ORF">NEOLEDRAFT_1147077</name>
</gene>